<keyword evidence="4" id="KW-0862">Zinc</keyword>
<accession>A0A8J1XWR2</accession>
<dbReference type="PANTHER" id="PTHR48092">
    <property type="entry name" value="KNIRPS-RELATED PROTEIN-RELATED"/>
    <property type="match status" value="1"/>
</dbReference>
<keyword evidence="5" id="KW-0805">Transcription regulation</keyword>
<evidence type="ECO:0000256" key="1">
    <source>
        <dbReference type="ARBA" id="ARBA00004123"/>
    </source>
</evidence>
<evidence type="ECO:0000256" key="6">
    <source>
        <dbReference type="ARBA" id="ARBA00023125"/>
    </source>
</evidence>
<dbReference type="AlphaFoldDB" id="A0A8J1XWR2"/>
<feature type="region of interest" description="Disordered" evidence="10">
    <location>
        <begin position="479"/>
        <end position="501"/>
    </location>
</feature>
<evidence type="ECO:0000256" key="10">
    <source>
        <dbReference type="SAM" id="MobiDB-lite"/>
    </source>
</evidence>
<evidence type="ECO:0000256" key="3">
    <source>
        <dbReference type="ARBA" id="ARBA00022771"/>
    </source>
</evidence>
<dbReference type="Gene3D" id="3.30.50.10">
    <property type="entry name" value="Erythroid Transcription Factor GATA-1, subunit A"/>
    <property type="match status" value="1"/>
</dbReference>
<evidence type="ECO:0000313" key="11">
    <source>
        <dbReference type="EMBL" id="CAH1785761.1"/>
    </source>
</evidence>
<organism evidence="11 12">
    <name type="scientific">Owenia fusiformis</name>
    <name type="common">Polychaete worm</name>
    <dbReference type="NCBI Taxonomy" id="6347"/>
    <lineage>
        <taxon>Eukaryota</taxon>
        <taxon>Metazoa</taxon>
        <taxon>Spiralia</taxon>
        <taxon>Lophotrochozoa</taxon>
        <taxon>Annelida</taxon>
        <taxon>Polychaeta</taxon>
        <taxon>Sedentaria</taxon>
        <taxon>Canalipalpata</taxon>
        <taxon>Sabellida</taxon>
        <taxon>Oweniida</taxon>
        <taxon>Oweniidae</taxon>
        <taxon>Owenia</taxon>
    </lineage>
</organism>
<evidence type="ECO:0000256" key="5">
    <source>
        <dbReference type="ARBA" id="ARBA00023015"/>
    </source>
</evidence>
<feature type="compositionally biased region" description="Basic and acidic residues" evidence="10">
    <location>
        <begin position="7"/>
        <end position="22"/>
    </location>
</feature>
<dbReference type="GO" id="GO:0003700">
    <property type="term" value="F:DNA-binding transcription factor activity"/>
    <property type="evidence" value="ECO:0007669"/>
    <property type="project" value="InterPro"/>
</dbReference>
<feature type="region of interest" description="Disordered" evidence="10">
    <location>
        <begin position="293"/>
        <end position="317"/>
    </location>
</feature>
<proteinExistence type="predicted"/>
<dbReference type="FunFam" id="3.30.50.10:FF:000006">
    <property type="entry name" value="Nuclear receptor subfamily 5 group A member"/>
    <property type="match status" value="1"/>
</dbReference>
<keyword evidence="9" id="KW-0539">Nucleus</keyword>
<dbReference type="GO" id="GO:0005634">
    <property type="term" value="C:nucleus"/>
    <property type="evidence" value="ECO:0007669"/>
    <property type="project" value="UniProtKB-SubCell"/>
</dbReference>
<name>A0A8J1XWR2_OWEFU</name>
<dbReference type="PROSITE" id="PS00031">
    <property type="entry name" value="NUCLEAR_REC_DBD_1"/>
    <property type="match status" value="1"/>
</dbReference>
<keyword evidence="3" id="KW-0863">Zinc-finger</keyword>
<dbReference type="Proteomes" id="UP000749559">
    <property type="component" value="Unassembled WGS sequence"/>
</dbReference>
<keyword evidence="7" id="KW-0804">Transcription</keyword>
<dbReference type="InterPro" id="IPR001723">
    <property type="entry name" value="Nuclear_hrmn_rcpt"/>
</dbReference>
<dbReference type="CDD" id="cd07168">
    <property type="entry name" value="NR_DBD_DHR4_like"/>
    <property type="match status" value="1"/>
</dbReference>
<dbReference type="GO" id="GO:0043565">
    <property type="term" value="F:sequence-specific DNA binding"/>
    <property type="evidence" value="ECO:0007669"/>
    <property type="project" value="InterPro"/>
</dbReference>
<dbReference type="GO" id="GO:0008270">
    <property type="term" value="F:zinc ion binding"/>
    <property type="evidence" value="ECO:0007669"/>
    <property type="project" value="UniProtKB-KW"/>
</dbReference>
<dbReference type="PROSITE" id="PS51030">
    <property type="entry name" value="NUCLEAR_REC_DBD_2"/>
    <property type="match status" value="1"/>
</dbReference>
<reference evidence="11" key="1">
    <citation type="submission" date="2022-03" db="EMBL/GenBank/DDBJ databases">
        <authorList>
            <person name="Martin C."/>
        </authorList>
    </citation>
    <scope>NUCLEOTIDE SEQUENCE</scope>
</reference>
<evidence type="ECO:0000256" key="9">
    <source>
        <dbReference type="ARBA" id="ARBA00023242"/>
    </source>
</evidence>
<dbReference type="InterPro" id="IPR000536">
    <property type="entry name" value="Nucl_hrmn_rcpt_lig-bd"/>
</dbReference>
<dbReference type="PRINTS" id="PR00047">
    <property type="entry name" value="STROIDFINGER"/>
</dbReference>
<dbReference type="Pfam" id="PF00105">
    <property type="entry name" value="zf-C4"/>
    <property type="match status" value="1"/>
</dbReference>
<gene>
    <name evidence="11" type="ORF">OFUS_LOCUS11777</name>
</gene>
<protein>
    <submittedName>
        <fullName evidence="11">Uncharacterized protein</fullName>
    </submittedName>
</protein>
<feature type="compositionally biased region" description="Polar residues" evidence="10">
    <location>
        <begin position="579"/>
        <end position="594"/>
    </location>
</feature>
<dbReference type="EMBL" id="CAIIXF020000006">
    <property type="protein sequence ID" value="CAH1785761.1"/>
    <property type="molecule type" value="Genomic_DNA"/>
</dbReference>
<keyword evidence="8" id="KW-0675">Receptor</keyword>
<evidence type="ECO:0000256" key="7">
    <source>
        <dbReference type="ARBA" id="ARBA00023163"/>
    </source>
</evidence>
<feature type="region of interest" description="Disordered" evidence="10">
    <location>
        <begin position="1"/>
        <end position="23"/>
    </location>
</feature>
<dbReference type="InterPro" id="IPR035500">
    <property type="entry name" value="NHR-like_dom_sf"/>
</dbReference>
<dbReference type="InterPro" id="IPR013088">
    <property type="entry name" value="Znf_NHR/GATA"/>
</dbReference>
<keyword evidence="6" id="KW-0238">DNA-binding</keyword>
<feature type="compositionally biased region" description="Polar residues" evidence="10">
    <location>
        <begin position="67"/>
        <end position="83"/>
    </location>
</feature>
<sequence>MAAGDLETPHRDESHNDVHEDVGQGAILFRNYKLKQYKMKSSQLRASSPTCSDISESGSGRDDSGVESISRSQRSPISEFSDLNSDKLDDIRSRSDSCGSRISSFSDTSNYSRGEPPMLKREHPEIHGLNRSLLDMQSLCERKRFEEFAMKIKSEPSQGEPTSQQMRYMSPSMAYGNPMNGLSALGGLNMNSMEGLSRMAQINSFNMNNMQSNGGNHAGMKFIPVMSSMPSGLPPMMSPVMMQSSPNMMEGLSPGAFHPHSHPSMQHPSMKTPFHPNGLNIKSEFLNEPKFNSLQQESPRNTPPAPPTHTPRTKEEELEMKRRFYANYNLDFHEIEAKCRAQIASQAEEAHNGCDSDNDEPMACGICNDKATGLHYGIITCEGCKGFFKRTVQNKRVYTCIADGNCEVTKTQRNRCQYCRFKKCLQSGMVLAAVREDRMPGGRNSGAVYNLYKVKYKRHKKRNEAKKQRLQQLASQNGSLAHGSLPSLPSSGLASIPTSHSEEFMPPLKRMAIEAAAAARAEFTRSSHGAYENRNEVYNNSNSAYSDSQSQCIDLSQKSSSISSSPSMRSPPPMLEVTDPNSSTSGTPSQNGSQLEAPPPRQVSPSPQKQQSRYSLPPTNLSQIVGELIACEKEMDTSAAQMDFLAQNEDSLMKAMCKLGDSIVTQLVKWTKHLPFYSDIPLAVHTQLLTSKWHEILLLITSAQHALTTTDNQSLGDFNTYFKSNMEKLQYYLNNVLGKAITVEELDQEVGDMMEKVSRVGHNFARMRLNKAEYVCLKVILLLNQDPNPDHPSLVAIKDFYMAVLRDVIMQQHPGNTERFCDLLAQLPQIQNASSLLLQSKMIYIPFLLNTMKS</sequence>
<feature type="region of interest" description="Disordered" evidence="10">
    <location>
        <begin position="39"/>
        <end position="122"/>
    </location>
</feature>
<evidence type="ECO:0000256" key="2">
    <source>
        <dbReference type="ARBA" id="ARBA00022723"/>
    </source>
</evidence>
<feature type="compositionally biased region" description="Low complexity" evidence="10">
    <location>
        <begin position="479"/>
        <end position="495"/>
    </location>
</feature>
<comment type="subcellular location">
    <subcellularLocation>
        <location evidence="1">Nucleus</location>
    </subcellularLocation>
</comment>
<keyword evidence="2" id="KW-0479">Metal-binding</keyword>
<feature type="compositionally biased region" description="Polar residues" evidence="10">
    <location>
        <begin position="39"/>
        <end position="58"/>
    </location>
</feature>
<feature type="region of interest" description="Disordered" evidence="10">
    <location>
        <begin position="541"/>
        <end position="617"/>
    </location>
</feature>
<dbReference type="Pfam" id="PF00104">
    <property type="entry name" value="Hormone_recep"/>
    <property type="match status" value="1"/>
</dbReference>
<comment type="caution">
    <text evidence="11">The sequence shown here is derived from an EMBL/GenBank/DDBJ whole genome shotgun (WGS) entry which is preliminary data.</text>
</comment>
<dbReference type="PRINTS" id="PR00398">
    <property type="entry name" value="STRDHORMONER"/>
</dbReference>
<feature type="compositionally biased region" description="Polar residues" evidence="10">
    <location>
        <begin position="541"/>
        <end position="554"/>
    </location>
</feature>
<feature type="compositionally biased region" description="Low complexity" evidence="10">
    <location>
        <begin position="556"/>
        <end position="568"/>
    </location>
</feature>
<feature type="compositionally biased region" description="Polar residues" evidence="10">
    <location>
        <begin position="603"/>
        <end position="617"/>
    </location>
</feature>
<evidence type="ECO:0000256" key="4">
    <source>
        <dbReference type="ARBA" id="ARBA00022833"/>
    </source>
</evidence>
<evidence type="ECO:0000256" key="8">
    <source>
        <dbReference type="ARBA" id="ARBA00023170"/>
    </source>
</evidence>
<dbReference type="Gene3D" id="1.10.565.10">
    <property type="entry name" value="Retinoid X Receptor"/>
    <property type="match status" value="1"/>
</dbReference>
<dbReference type="InterPro" id="IPR050200">
    <property type="entry name" value="Nuclear_hormone_rcpt_NR3"/>
</dbReference>
<dbReference type="PROSITE" id="PS51843">
    <property type="entry name" value="NR_LBD"/>
    <property type="match status" value="1"/>
</dbReference>
<dbReference type="SMART" id="SM00399">
    <property type="entry name" value="ZnF_C4"/>
    <property type="match status" value="1"/>
</dbReference>
<dbReference type="SUPFAM" id="SSF57716">
    <property type="entry name" value="Glucocorticoid receptor-like (DNA-binding domain)"/>
    <property type="match status" value="1"/>
</dbReference>
<feature type="compositionally biased region" description="Basic and acidic residues" evidence="10">
    <location>
        <begin position="84"/>
        <end position="95"/>
    </location>
</feature>
<evidence type="ECO:0000313" key="12">
    <source>
        <dbReference type="Proteomes" id="UP000749559"/>
    </source>
</evidence>
<dbReference type="SMART" id="SM00430">
    <property type="entry name" value="HOLI"/>
    <property type="match status" value="1"/>
</dbReference>
<dbReference type="SUPFAM" id="SSF48508">
    <property type="entry name" value="Nuclear receptor ligand-binding domain"/>
    <property type="match status" value="1"/>
</dbReference>
<dbReference type="InterPro" id="IPR001628">
    <property type="entry name" value="Znf_hrmn_rcpt"/>
</dbReference>
<keyword evidence="12" id="KW-1185">Reference proteome</keyword>
<dbReference type="OrthoDB" id="10006908at2759"/>
<feature type="compositionally biased region" description="Low complexity" evidence="10">
    <location>
        <begin position="96"/>
        <end position="107"/>
    </location>
</feature>